<protein>
    <submittedName>
        <fullName evidence="2">FixH family protein</fullName>
    </submittedName>
</protein>
<comment type="caution">
    <text evidence="2">The sequence shown here is derived from an EMBL/GenBank/DDBJ whole genome shotgun (WGS) entry which is preliminary data.</text>
</comment>
<organism evidence="2 3">
    <name type="scientific">Albidovulum marisflavi</name>
    <dbReference type="NCBI Taxonomy" id="2984159"/>
    <lineage>
        <taxon>Bacteria</taxon>
        <taxon>Pseudomonadati</taxon>
        <taxon>Pseudomonadota</taxon>
        <taxon>Alphaproteobacteria</taxon>
        <taxon>Rhodobacterales</taxon>
        <taxon>Paracoccaceae</taxon>
        <taxon>Albidovulum</taxon>
    </lineage>
</organism>
<dbReference type="InterPro" id="IPR018037">
    <property type="entry name" value="FixH_proteobacterial"/>
</dbReference>
<keyword evidence="1" id="KW-1133">Transmembrane helix</keyword>
<evidence type="ECO:0000313" key="2">
    <source>
        <dbReference type="EMBL" id="MCV2867654.1"/>
    </source>
</evidence>
<dbReference type="Pfam" id="PF05751">
    <property type="entry name" value="FixH"/>
    <property type="match status" value="1"/>
</dbReference>
<evidence type="ECO:0000256" key="1">
    <source>
        <dbReference type="SAM" id="Phobius"/>
    </source>
</evidence>
<keyword evidence="3" id="KW-1185">Reference proteome</keyword>
<dbReference type="Proteomes" id="UP001652542">
    <property type="component" value="Unassembled WGS sequence"/>
</dbReference>
<reference evidence="2 3" key="1">
    <citation type="submission" date="2022-10" db="EMBL/GenBank/DDBJ databases">
        <title>Defluviimonas sp. nov., isolated from ocean surface water.</title>
        <authorList>
            <person name="He W."/>
            <person name="Wang L."/>
            <person name="Zhang D.-F."/>
        </authorList>
    </citation>
    <scope>NUCLEOTIDE SEQUENCE [LARGE SCALE GENOMIC DNA]</scope>
    <source>
        <strain evidence="2 3">WL0002</strain>
    </source>
</reference>
<dbReference type="RefSeq" id="WP_263733295.1">
    <property type="nucleotide sequence ID" value="NZ_JAOWKY010000001.1"/>
</dbReference>
<name>A0ABT2Z937_9RHOB</name>
<evidence type="ECO:0000313" key="3">
    <source>
        <dbReference type="Proteomes" id="UP001652542"/>
    </source>
</evidence>
<accession>A0ABT2Z937</accession>
<dbReference type="InterPro" id="IPR008620">
    <property type="entry name" value="FixH"/>
</dbReference>
<keyword evidence="1" id="KW-0812">Transmembrane</keyword>
<proteinExistence type="predicted"/>
<dbReference type="EMBL" id="JAOWKY010000001">
    <property type="protein sequence ID" value="MCV2867654.1"/>
    <property type="molecule type" value="Genomic_DNA"/>
</dbReference>
<feature type="transmembrane region" description="Helical" evidence="1">
    <location>
        <begin position="12"/>
        <end position="30"/>
    </location>
</feature>
<sequence length="151" mass="16454">MGRELTGRKVFAITASAFAVIIAVNIYMAVQAVGTFPGLEVRNSYVASQNFDRERKAQEALGWTLIDTYESGELRLAFRDSAGLPVELGDIAATVGRTTEAADDQTPAFVREGGDYVAALDLAPGRWMVLLEARAQDGTRFHKRLDISVTE</sequence>
<gene>
    <name evidence="2" type="ORF">OEW28_03320</name>
</gene>
<dbReference type="PIRSF" id="PIRSF011386">
    <property type="entry name" value="FixH"/>
    <property type="match status" value="1"/>
</dbReference>
<keyword evidence="1" id="KW-0472">Membrane</keyword>